<dbReference type="RefSeq" id="WP_379011811.1">
    <property type="nucleotide sequence ID" value="NZ_JBHSDC010000002.1"/>
</dbReference>
<protein>
    <recommendedName>
        <fullName evidence="3">Tail protein</fullName>
    </recommendedName>
</protein>
<evidence type="ECO:0000313" key="2">
    <source>
        <dbReference type="Proteomes" id="UP001595906"/>
    </source>
</evidence>
<dbReference type="EMBL" id="JBHSDC010000002">
    <property type="protein sequence ID" value="MFC4230565.1"/>
    <property type="molecule type" value="Genomic_DNA"/>
</dbReference>
<gene>
    <name evidence="1" type="ORF">ACFOW1_01595</name>
</gene>
<name>A0ABV8PTK5_9BACT</name>
<comment type="caution">
    <text evidence="1">The sequence shown here is derived from an EMBL/GenBank/DDBJ whole genome shotgun (WGS) entry which is preliminary data.</text>
</comment>
<evidence type="ECO:0008006" key="3">
    <source>
        <dbReference type="Google" id="ProtNLM"/>
    </source>
</evidence>
<dbReference type="Proteomes" id="UP001595906">
    <property type="component" value="Unassembled WGS sequence"/>
</dbReference>
<proteinExistence type="predicted"/>
<reference evidence="2" key="1">
    <citation type="journal article" date="2019" name="Int. J. Syst. Evol. Microbiol.">
        <title>The Global Catalogue of Microorganisms (GCM) 10K type strain sequencing project: providing services to taxonomists for standard genome sequencing and annotation.</title>
        <authorList>
            <consortium name="The Broad Institute Genomics Platform"/>
            <consortium name="The Broad Institute Genome Sequencing Center for Infectious Disease"/>
            <person name="Wu L."/>
            <person name="Ma J."/>
        </authorList>
    </citation>
    <scope>NUCLEOTIDE SEQUENCE [LARGE SCALE GENOMIC DNA]</scope>
    <source>
        <strain evidence="2">CECT 8010</strain>
    </source>
</reference>
<organism evidence="1 2">
    <name type="scientific">Parasediminibacterium paludis</name>
    <dbReference type="NCBI Taxonomy" id="908966"/>
    <lineage>
        <taxon>Bacteria</taxon>
        <taxon>Pseudomonadati</taxon>
        <taxon>Bacteroidota</taxon>
        <taxon>Chitinophagia</taxon>
        <taxon>Chitinophagales</taxon>
        <taxon>Chitinophagaceae</taxon>
        <taxon>Parasediminibacterium</taxon>
    </lineage>
</organism>
<evidence type="ECO:0000313" key="1">
    <source>
        <dbReference type="EMBL" id="MFC4230565.1"/>
    </source>
</evidence>
<sequence length="716" mass="79893">MLRLLSNNIPIDLAKGSAVELQRQSPLFYLSESSGEYTMPVTIAYSANNVALIGDRYFQYPIKTQLRLAVDVYDGLTYKYSCTLVINKSNINERFKSKSTLEGFLLGGISVFALQAKNVLMKDLKFGGTRTIVNCYTHLKDTWNYTYDYIAAPIQNNEWLATTFDGIMNSLDSDGNFKTNQPIAIQPKLSYVLTAIFSEFGWKLDTTNLSGTDWEKLVVFNAAAFTPNGTTLSLNLADCFDKDLLVIDFVVAICLRYGWTLLPNNAAKTVTLVALKTVGLGAYKDVTAYAASELASDYSAGEIVYGFKNTLPSNDAAVSNPEFTNWLFLSPVNTIADLPSGDLSSYYNVLVYVFSENKYYKVDGTAWVVFTDNIYDYEPTIPRVTGLNTAPTIKNIETACSTLPVYKVQYRSNGGTDYYAHLPYCKQKNSEKWGIRTLLYLGLCDETLADGTTIGAIQYPMLSNLCVDNLGNFKAQWSNVFKHINPIDKTDYGIIAFWHNRWLRSTNTQATETTTLSLPLYELANINFETPLLINSISYILTQIVEPIPFLNKIQVTLKRYLLPQEIPVAPPNGTIYLRLVFDAEETIAYDADLPAYQQVAAPSSAPITEYKVKRLKIYAFADAAATIPFRAVNLLVSITRYYTYTPGLGYTDSDATFVERMNGTSQQFTYFQDDVTLPDGTIVTDKTRSLQVYASNGLTIENTYALAPSAAYVII</sequence>
<accession>A0ABV8PTK5</accession>
<keyword evidence="2" id="KW-1185">Reference proteome</keyword>